<dbReference type="OrthoDB" id="9790442at2"/>
<gene>
    <name evidence="4" type="ordered locus">Selin_0451</name>
</gene>
<dbReference type="SUPFAM" id="SSF52172">
    <property type="entry name" value="CheY-like"/>
    <property type="match status" value="1"/>
</dbReference>
<evidence type="ECO:0000313" key="5">
    <source>
        <dbReference type="Proteomes" id="UP000002572"/>
    </source>
</evidence>
<dbReference type="Proteomes" id="UP000002572">
    <property type="component" value="Chromosome"/>
</dbReference>
<dbReference type="InterPro" id="IPR011006">
    <property type="entry name" value="CheY-like_superfamily"/>
</dbReference>
<dbReference type="eggNOG" id="COG0745">
    <property type="taxonomic scope" value="Bacteria"/>
</dbReference>
<dbReference type="PANTHER" id="PTHR44591:SF3">
    <property type="entry name" value="RESPONSE REGULATORY DOMAIN-CONTAINING PROTEIN"/>
    <property type="match status" value="1"/>
</dbReference>
<dbReference type="InterPro" id="IPR050595">
    <property type="entry name" value="Bact_response_regulator"/>
</dbReference>
<accession>E6W078</accession>
<dbReference type="KEGG" id="din:Selin_0451"/>
<dbReference type="STRING" id="653733.Selin_0451"/>
<evidence type="ECO:0000256" key="1">
    <source>
        <dbReference type="ARBA" id="ARBA00022553"/>
    </source>
</evidence>
<dbReference type="InterPro" id="IPR001789">
    <property type="entry name" value="Sig_transdc_resp-reg_receiver"/>
</dbReference>
<keyword evidence="1 2" id="KW-0597">Phosphoprotein</keyword>
<protein>
    <submittedName>
        <fullName evidence="4">Response regulator receiver</fullName>
    </submittedName>
</protein>
<reference evidence="4 5" key="1">
    <citation type="submission" date="2010-12" db="EMBL/GenBank/DDBJ databases">
        <title>Complete sequence of Desulfurispirillum indicum S5.</title>
        <authorList>
            <consortium name="US DOE Joint Genome Institute"/>
            <person name="Lucas S."/>
            <person name="Copeland A."/>
            <person name="Lapidus A."/>
            <person name="Cheng J.-F."/>
            <person name="Goodwin L."/>
            <person name="Pitluck S."/>
            <person name="Chertkov O."/>
            <person name="Held B."/>
            <person name="Detter J.C."/>
            <person name="Han C."/>
            <person name="Tapia R."/>
            <person name="Land M."/>
            <person name="Hauser L."/>
            <person name="Kyrpides N."/>
            <person name="Ivanova N."/>
            <person name="Mikhailova N."/>
            <person name="Haggblom M."/>
            <person name="Rauschenbach I."/>
            <person name="Bini E."/>
            <person name="Woyke T."/>
        </authorList>
    </citation>
    <scope>NUCLEOTIDE SEQUENCE [LARGE SCALE GENOMIC DNA]</scope>
    <source>
        <strain evidence="5">ATCC BAA-1389 / DSM 22839 / S5</strain>
    </source>
</reference>
<organism evidence="4 5">
    <name type="scientific">Desulfurispirillum indicum (strain ATCC BAA-1389 / DSM 22839 / S5)</name>
    <dbReference type="NCBI Taxonomy" id="653733"/>
    <lineage>
        <taxon>Bacteria</taxon>
        <taxon>Pseudomonadati</taxon>
        <taxon>Chrysiogenota</taxon>
        <taxon>Chrysiogenia</taxon>
        <taxon>Chrysiogenales</taxon>
        <taxon>Chrysiogenaceae</taxon>
        <taxon>Desulfurispirillum</taxon>
    </lineage>
</organism>
<keyword evidence="5" id="KW-1185">Reference proteome</keyword>
<evidence type="ECO:0000259" key="3">
    <source>
        <dbReference type="PROSITE" id="PS50110"/>
    </source>
</evidence>
<dbReference type="InParanoid" id="E6W078"/>
<evidence type="ECO:0000313" key="4">
    <source>
        <dbReference type="EMBL" id="ADU65204.1"/>
    </source>
</evidence>
<dbReference type="Pfam" id="PF00072">
    <property type="entry name" value="Response_reg"/>
    <property type="match status" value="1"/>
</dbReference>
<dbReference type="GO" id="GO:0000160">
    <property type="term" value="P:phosphorelay signal transduction system"/>
    <property type="evidence" value="ECO:0007669"/>
    <property type="project" value="InterPro"/>
</dbReference>
<dbReference type="EMBL" id="CP002432">
    <property type="protein sequence ID" value="ADU65204.1"/>
    <property type="molecule type" value="Genomic_DNA"/>
</dbReference>
<evidence type="ECO:0000256" key="2">
    <source>
        <dbReference type="PROSITE-ProRule" id="PRU00169"/>
    </source>
</evidence>
<sequence>METAPNFSELKILYVEDEAVIRKALEKPLSRRVKNLYIAANGQEGLDMFREHRPDIVVTDINMPVMDGFRMIELIREINPEVPVIITTALNEEHHISQMTAINVNSYIIKPIDIRELLQRVHDALHGTQSQAHAEGEDEVLVIGPQTPQQKVLPSLYQFLKKHRVFGEEITNREIFSDRKLLERCIAAVRKLQQSGRIMFLDKNLIPVLDHSSPVAPCNKSLLEMENYLRSQVKAPTDNPATAEQGSTNGTT</sequence>
<proteinExistence type="predicted"/>
<dbReference type="AlphaFoldDB" id="E6W078"/>
<dbReference type="SMART" id="SM00448">
    <property type="entry name" value="REC"/>
    <property type="match status" value="1"/>
</dbReference>
<dbReference type="CDD" id="cd17536">
    <property type="entry name" value="REC_YesN-like"/>
    <property type="match status" value="1"/>
</dbReference>
<feature type="domain" description="Response regulatory" evidence="3">
    <location>
        <begin position="11"/>
        <end position="125"/>
    </location>
</feature>
<dbReference type="PROSITE" id="PS50110">
    <property type="entry name" value="RESPONSE_REGULATORY"/>
    <property type="match status" value="1"/>
</dbReference>
<feature type="modified residue" description="4-aspartylphosphate" evidence="2">
    <location>
        <position position="60"/>
    </location>
</feature>
<dbReference type="HOGENOM" id="CLU_1169174_0_0_0"/>
<name>E6W078_DESIS</name>
<dbReference type="Gene3D" id="3.40.50.2300">
    <property type="match status" value="1"/>
</dbReference>
<dbReference type="RefSeq" id="WP_013505093.1">
    <property type="nucleotide sequence ID" value="NC_014836.1"/>
</dbReference>
<dbReference type="PANTHER" id="PTHR44591">
    <property type="entry name" value="STRESS RESPONSE REGULATOR PROTEIN 1"/>
    <property type="match status" value="1"/>
</dbReference>